<keyword evidence="5" id="KW-1185">Reference proteome</keyword>
<feature type="transmembrane region" description="Helical" evidence="1">
    <location>
        <begin position="328"/>
        <end position="350"/>
    </location>
</feature>
<reference evidence="4" key="1">
    <citation type="journal article" date="2021" name="Nat. Commun.">
        <title>Genetic determinants of endophytism in the Arabidopsis root mycobiome.</title>
        <authorList>
            <person name="Mesny F."/>
            <person name="Miyauchi S."/>
            <person name="Thiergart T."/>
            <person name="Pickel B."/>
            <person name="Atanasova L."/>
            <person name="Karlsson M."/>
            <person name="Huettel B."/>
            <person name="Barry K.W."/>
            <person name="Haridas S."/>
            <person name="Chen C."/>
            <person name="Bauer D."/>
            <person name="Andreopoulos W."/>
            <person name="Pangilinan J."/>
            <person name="LaButti K."/>
            <person name="Riley R."/>
            <person name="Lipzen A."/>
            <person name="Clum A."/>
            <person name="Drula E."/>
            <person name="Henrissat B."/>
            <person name="Kohler A."/>
            <person name="Grigoriev I.V."/>
            <person name="Martin F.M."/>
            <person name="Hacquard S."/>
        </authorList>
    </citation>
    <scope>NUCLEOTIDE SEQUENCE</scope>
    <source>
        <strain evidence="4">MPI-CAGE-CH-0230</strain>
    </source>
</reference>
<dbReference type="InterPro" id="IPR053065">
    <property type="entry name" value="Archenteron_Induction-Rel"/>
</dbReference>
<feature type="chain" id="PRO_5040108665" description="Vacuolar sorting protein Vps3844 C-terminal domain-containing protein" evidence="2">
    <location>
        <begin position="21"/>
        <end position="370"/>
    </location>
</feature>
<accession>A0A9P8YA15</accession>
<evidence type="ECO:0000313" key="5">
    <source>
        <dbReference type="Proteomes" id="UP000756346"/>
    </source>
</evidence>
<proteinExistence type="predicted"/>
<keyword evidence="1" id="KW-1133">Transmembrane helix</keyword>
<sequence length="370" mass="39453">MRLNGFLASTLVSIAAAATADQQPSEAYILRSKLPAADDAASLPHELAEAVLLQRLSTPDRSYPLGSLPESVKPDHALAMISQLGKPSLPLFQQTERVQPHQLIIEFSGVTTDIYKTIKAAIPRVPLAFTSDQVVYLRAPANTKKCAFGPSISTSRTECWDGTTQYLRYDVTKDSNVIKQLAINLAHIKSAALDGRMETIFLINGPDSAHARRHEEKPMTEAAYTFDPANPGSTGVSIVGVDSPAPVEGISFAAPTGVIPPCFKSEEACNKGTNNCTGHGKCAPKYSGESACFHCKCLHTRETNSAGTESLYRWGGSACQKIDVSTPFWLFAGVGIALAVTIGFCITLLYNVGEEKLPGVIGAGVARGSK</sequence>
<keyword evidence="2" id="KW-0732">Signal</keyword>
<dbReference type="GO" id="GO:0005783">
    <property type="term" value="C:endoplasmic reticulum"/>
    <property type="evidence" value="ECO:0007669"/>
    <property type="project" value="TreeGrafter"/>
</dbReference>
<dbReference type="Pfam" id="PF12955">
    <property type="entry name" value="Vps3844_C"/>
    <property type="match status" value="1"/>
</dbReference>
<keyword evidence="1" id="KW-0812">Transmembrane</keyword>
<evidence type="ECO:0000256" key="1">
    <source>
        <dbReference type="SAM" id="Phobius"/>
    </source>
</evidence>
<name>A0A9P8YA15_9PEZI</name>
<dbReference type="EMBL" id="JAGTJQ010000003">
    <property type="protein sequence ID" value="KAH7034566.1"/>
    <property type="molecule type" value="Genomic_DNA"/>
</dbReference>
<dbReference type="AlphaFoldDB" id="A0A9P8YA15"/>
<dbReference type="GeneID" id="70190408"/>
<protein>
    <recommendedName>
        <fullName evidence="3">Vacuolar sorting protein Vps3844 C-terminal domain-containing protein</fullName>
    </recommendedName>
</protein>
<dbReference type="OrthoDB" id="5583277at2759"/>
<gene>
    <name evidence="4" type="ORF">B0I36DRAFT_381478</name>
</gene>
<dbReference type="Proteomes" id="UP000756346">
    <property type="component" value="Unassembled WGS sequence"/>
</dbReference>
<evidence type="ECO:0000256" key="2">
    <source>
        <dbReference type="SAM" id="SignalP"/>
    </source>
</evidence>
<organism evidence="4 5">
    <name type="scientific">Microdochium trichocladiopsis</name>
    <dbReference type="NCBI Taxonomy" id="1682393"/>
    <lineage>
        <taxon>Eukaryota</taxon>
        <taxon>Fungi</taxon>
        <taxon>Dikarya</taxon>
        <taxon>Ascomycota</taxon>
        <taxon>Pezizomycotina</taxon>
        <taxon>Sordariomycetes</taxon>
        <taxon>Xylariomycetidae</taxon>
        <taxon>Xylariales</taxon>
        <taxon>Microdochiaceae</taxon>
        <taxon>Microdochium</taxon>
    </lineage>
</organism>
<dbReference type="PANTHER" id="PTHR36853:SF1">
    <property type="entry name" value="DUF3844 DOMAIN-CONTAINING PROTEIN"/>
    <property type="match status" value="1"/>
</dbReference>
<dbReference type="RefSeq" id="XP_046014659.1">
    <property type="nucleotide sequence ID" value="XM_046160862.1"/>
</dbReference>
<feature type="signal peptide" evidence="2">
    <location>
        <begin position="1"/>
        <end position="20"/>
    </location>
</feature>
<keyword evidence="1" id="KW-0472">Membrane</keyword>
<dbReference type="PANTHER" id="PTHR36853">
    <property type="entry name" value="EXPRESSED PROTEIN"/>
    <property type="match status" value="1"/>
</dbReference>
<comment type="caution">
    <text evidence="4">The sequence shown here is derived from an EMBL/GenBank/DDBJ whole genome shotgun (WGS) entry which is preliminary data.</text>
</comment>
<feature type="domain" description="Vacuolar sorting protein Vps3844 C-terminal" evidence="3">
    <location>
        <begin position="262"/>
        <end position="363"/>
    </location>
</feature>
<evidence type="ECO:0000259" key="3">
    <source>
        <dbReference type="Pfam" id="PF12955"/>
    </source>
</evidence>
<dbReference type="InterPro" id="IPR024382">
    <property type="entry name" value="Vps3844_C"/>
</dbReference>
<evidence type="ECO:0000313" key="4">
    <source>
        <dbReference type="EMBL" id="KAH7034566.1"/>
    </source>
</evidence>